<dbReference type="InterPro" id="IPR027417">
    <property type="entry name" value="P-loop_NTPase"/>
</dbReference>
<dbReference type="InterPro" id="IPR039558">
    <property type="entry name" value="TPA1/OFD1_N"/>
</dbReference>
<evidence type="ECO:0000313" key="4">
    <source>
        <dbReference type="Proteomes" id="UP000614410"/>
    </source>
</evidence>
<dbReference type="Proteomes" id="UP000614410">
    <property type="component" value="Unassembled WGS sequence"/>
</dbReference>
<proteinExistence type="predicted"/>
<dbReference type="Pfam" id="PF13661">
    <property type="entry name" value="2OG-FeII_Oxy_4"/>
    <property type="match status" value="1"/>
</dbReference>
<dbReference type="InterPro" id="IPR024628">
    <property type="entry name" value="Sulfotransferase_Stf0_dom"/>
</dbReference>
<dbReference type="SUPFAM" id="SSF52540">
    <property type="entry name" value="P-loop containing nucleoside triphosphate hydrolases"/>
    <property type="match status" value="1"/>
</dbReference>
<sequence length="528" mass="58067">MPPAAVADLSCVVTSLPRSGSWLLADGLTRTGRAGRPEEYLRPELEARYTGLWGLRAVPTNGQLWEAMLRAGTTANGVFGLKVHWQDFARLLRLARTAGRVGTDREVFESIVPTPRYVHIVRRDTLRQALSWCRALDSNQWWAAGASAPAAERPWDPDFDEVELLLDLLTEQERAWRRFFAAHAICPLEVVYEDLARDYVPTIRRVLEHLGVDAAGAVIPPPALRRQADDMSGRWAAKYLHVQRATAPERRDGQAGTAPASVGSAPIAAGPYRSLEDVLAPHPWTVRSHPFPHVVARNVLRPEVYAEVDRAFEDVLARGMDAAPHGFGRSTPGYDVFSHTMRTGQDGPFALFLSRPWHDAVAVAASVAAGGHVFCGLHHHAVGSASGSVHNDLNPGFFPRAARPDEVVLNDHALCSYYSGESQAGVQPVETVRAVALIFFVHNQPWSPGDGGEIGLYASAAHPIERPAVAVPPINNSMVFFECTPHSFHGFISNRRIPRNSLIMWIHRPPADVIGRWGADPIVRWPSR</sequence>
<dbReference type="EMBL" id="JAEKNN010000072">
    <property type="protein sequence ID" value="MBJ7610656.1"/>
    <property type="molecule type" value="Genomic_DNA"/>
</dbReference>
<dbReference type="Pfam" id="PF09037">
    <property type="entry name" value="Sulphotransf"/>
    <property type="match status" value="1"/>
</dbReference>
<dbReference type="Gene3D" id="2.60.120.620">
    <property type="entry name" value="q2cbj1_9rhob like domain"/>
    <property type="match status" value="1"/>
</dbReference>
<gene>
    <name evidence="3" type="ORF">JF887_14710</name>
</gene>
<dbReference type="AlphaFoldDB" id="A0A934NHL3"/>
<feature type="domain" description="Prolyl 3,4-dihydroxylase TPA1/OFD1 N-terminal" evidence="2">
    <location>
        <begin position="430"/>
        <end position="507"/>
    </location>
</feature>
<protein>
    <submittedName>
        <fullName evidence="3">Sulfotransferase</fullName>
    </submittedName>
</protein>
<evidence type="ECO:0000313" key="3">
    <source>
        <dbReference type="EMBL" id="MBJ7610656.1"/>
    </source>
</evidence>
<accession>A0A934NHL3</accession>
<evidence type="ECO:0000259" key="1">
    <source>
        <dbReference type="Pfam" id="PF09037"/>
    </source>
</evidence>
<organism evidence="3 4">
    <name type="scientific">Candidatus Amunia macphersoniae</name>
    <dbReference type="NCBI Taxonomy" id="3127014"/>
    <lineage>
        <taxon>Bacteria</taxon>
        <taxon>Bacillati</taxon>
        <taxon>Candidatus Dormiibacterota</taxon>
        <taxon>Candidatus Dormibacteria</taxon>
        <taxon>Candidatus Aeolococcales</taxon>
        <taxon>Candidatus Aeolococcaceae</taxon>
        <taxon>Candidatus Amunia</taxon>
    </lineage>
</organism>
<comment type="caution">
    <text evidence="3">The sequence shown here is derived from an EMBL/GenBank/DDBJ whole genome shotgun (WGS) entry which is preliminary data.</text>
</comment>
<name>A0A934NHL3_9BACT</name>
<feature type="domain" description="Sulphotransferase Stf0" evidence="1">
    <location>
        <begin position="12"/>
        <end position="239"/>
    </location>
</feature>
<reference evidence="3 4" key="1">
    <citation type="submission" date="2020-10" db="EMBL/GenBank/DDBJ databases">
        <title>Ca. Dormibacterota MAGs.</title>
        <authorList>
            <person name="Montgomery K."/>
        </authorList>
    </citation>
    <scope>NUCLEOTIDE SEQUENCE [LARGE SCALE GENOMIC DNA]</scope>
    <source>
        <strain evidence="3">Mitchell_Peninsula_5</strain>
    </source>
</reference>
<evidence type="ECO:0000259" key="2">
    <source>
        <dbReference type="Pfam" id="PF13661"/>
    </source>
</evidence>
<dbReference type="Gene3D" id="3.40.50.300">
    <property type="entry name" value="P-loop containing nucleotide triphosphate hydrolases"/>
    <property type="match status" value="1"/>
</dbReference>